<evidence type="ECO:0000256" key="1">
    <source>
        <dbReference type="SAM" id="MobiDB-lite"/>
    </source>
</evidence>
<dbReference type="EMBL" id="JQIM01000010">
    <property type="protein sequence ID" value="KGX08309.1"/>
    <property type="molecule type" value="Genomic_DNA"/>
</dbReference>
<comment type="caution">
    <text evidence="3">The sequence shown here is derived from an EMBL/GenBank/DDBJ whole genome shotgun (WGS) entry which is preliminary data.</text>
</comment>
<dbReference type="Proteomes" id="UP000030475">
    <property type="component" value="Unassembled WGS sequence"/>
</dbReference>
<evidence type="ECO:0000313" key="4">
    <source>
        <dbReference type="Proteomes" id="UP000030475"/>
    </source>
</evidence>
<evidence type="ECO:0000256" key="2">
    <source>
        <dbReference type="SAM" id="SignalP"/>
    </source>
</evidence>
<accession>A0AA40JDH8</accession>
<reference evidence="3 4" key="1">
    <citation type="submission" date="2014-08" db="EMBL/GenBank/DDBJ databases">
        <authorList>
            <person name="Bunnell A."/>
            <person name="Chain P.S."/>
            <person name="Chertkov O."/>
            <person name="Currie B.J."/>
            <person name="Daligault H.E."/>
            <person name="Davenport K.W."/>
            <person name="Davis C."/>
            <person name="Gleasner C.D."/>
            <person name="Johnson S.L."/>
            <person name="Kaestli M."/>
            <person name="Koren S."/>
            <person name="Kunde Y.A."/>
            <person name="Mayo M."/>
            <person name="McMurry K.K."/>
            <person name="Price E.P."/>
            <person name="Reitenga K.G."/>
            <person name="Robison R."/>
            <person name="Rosovitz M.J."/>
            <person name="Sarovich D.S."/>
            <person name="Teshima H."/>
        </authorList>
    </citation>
    <scope>NUCLEOTIDE SEQUENCE [LARGE SCALE GENOMIC DNA]</scope>
    <source>
        <strain evidence="3 4">MSHR44</strain>
    </source>
</reference>
<feature type="compositionally biased region" description="Basic and acidic residues" evidence="1">
    <location>
        <begin position="391"/>
        <end position="404"/>
    </location>
</feature>
<name>A0AA40JDH8_BURPE</name>
<organism evidence="3 4">
    <name type="scientific">Burkholderia pseudomallei</name>
    <name type="common">Pseudomonas pseudomallei</name>
    <dbReference type="NCBI Taxonomy" id="28450"/>
    <lineage>
        <taxon>Bacteria</taxon>
        <taxon>Pseudomonadati</taxon>
        <taxon>Pseudomonadota</taxon>
        <taxon>Betaproteobacteria</taxon>
        <taxon>Burkholderiales</taxon>
        <taxon>Burkholderiaceae</taxon>
        <taxon>Burkholderia</taxon>
        <taxon>pseudomallei group</taxon>
    </lineage>
</organism>
<feature type="region of interest" description="Disordered" evidence="1">
    <location>
        <begin position="377"/>
        <end position="433"/>
    </location>
</feature>
<feature type="chain" id="PRO_5041364993" evidence="2">
    <location>
        <begin position="27"/>
        <end position="433"/>
    </location>
</feature>
<proteinExistence type="predicted"/>
<keyword evidence="2" id="KW-0732">Signal</keyword>
<protein>
    <submittedName>
        <fullName evidence="3">Membrane protein</fullName>
    </submittedName>
</protein>
<dbReference type="AlphaFoldDB" id="A0AA40JDH8"/>
<feature type="signal peptide" evidence="2">
    <location>
        <begin position="1"/>
        <end position="26"/>
    </location>
</feature>
<gene>
    <name evidence="3" type="ORF">Y036_2049</name>
</gene>
<evidence type="ECO:0000313" key="3">
    <source>
        <dbReference type="EMBL" id="KGX08309.1"/>
    </source>
</evidence>
<feature type="compositionally biased region" description="Polar residues" evidence="1">
    <location>
        <begin position="405"/>
        <end position="426"/>
    </location>
</feature>
<sequence length="433" mass="46136">MPRRIIGVWIALFAVFAMMCNQQAHAQALLAPVENFVINRAEAAILTRIAIQRGFAANDPRIAATLAGMGKASTALNVVSTGAGVALAFAGAPVWATLLAGAGIIALGTALQIGLAKLQWNDTSVSIDVDAVPASAGDHYEAVSPPAAGVDPAYRKLLAPELWAAQAGIPTYRNGYCQPNDSVCNAYPTTPGTGSNVANFWLTRGNFDILPGTLDQAAQFMWYLHYYNGHCGLTSGCASDDRNVSSVRLFFAPTINIPGNPIEMYYTETGSQAYVGLDGKTRYKSYVTTAKARAFQYRSDIVPSLVAEDVSKLWPKLPPNVASIPLPSSTLTKLVDETWKRAATDPDYKGLPYEPVYDGLVKPWVDENPKQVPTLGDLFTAPAHPGKQVCHRSECSAGSERKSEPQSGHESGNQPGDQSGDQSGSQPGHEPGD</sequence>